<accession>A0A1V0RRX7</accession>
<sequence>MVTAELEARWNRMLQRVQEIEQKLYQAFIQSLLCGFPFDMLKRRINLELICQLFKCRN</sequence>
<gene>
    <name evidence="1" type="ORF">ROSMUCSMR3_02929</name>
</gene>
<dbReference type="AlphaFoldDB" id="A0A1V0RRX7"/>
<evidence type="ECO:0000313" key="1">
    <source>
        <dbReference type="EMBL" id="ARE84395.1"/>
    </source>
</evidence>
<keyword evidence="2" id="KW-1185">Reference proteome</keyword>
<reference evidence="1 2" key="1">
    <citation type="submission" date="2017-03" db="EMBL/GenBank/DDBJ databases">
        <title>Genome Sequence of Roseovarius mucosus strain SMR3 Isolated from a culture of the Diatom Skeletonema marinoi.</title>
        <authorList>
            <person name="Topel M."/>
            <person name="Pinder M."/>
            <person name="Johansson O.N."/>
            <person name="Kourtchenko O."/>
            <person name="Godhe A."/>
            <person name="Clarke A.K."/>
        </authorList>
    </citation>
    <scope>NUCLEOTIDE SEQUENCE [LARGE SCALE GENOMIC DNA]</scope>
    <source>
        <strain evidence="1 2">SMR3</strain>
    </source>
</reference>
<dbReference type="KEGG" id="rmm:ROSMUCSMR3_02929"/>
<protein>
    <submittedName>
        <fullName evidence="1">Uncharacterized protein</fullName>
    </submittedName>
</protein>
<proteinExistence type="predicted"/>
<evidence type="ECO:0000313" key="2">
    <source>
        <dbReference type="Proteomes" id="UP000192273"/>
    </source>
</evidence>
<dbReference type="Proteomes" id="UP000192273">
    <property type="component" value="Chromosome"/>
</dbReference>
<name>A0A1V0RRX7_9RHOB</name>
<organism evidence="1 2">
    <name type="scientific">Roseovarius mucosus</name>
    <dbReference type="NCBI Taxonomy" id="215743"/>
    <lineage>
        <taxon>Bacteria</taxon>
        <taxon>Pseudomonadati</taxon>
        <taxon>Pseudomonadota</taxon>
        <taxon>Alphaproteobacteria</taxon>
        <taxon>Rhodobacterales</taxon>
        <taxon>Roseobacteraceae</taxon>
        <taxon>Roseovarius</taxon>
    </lineage>
</organism>
<dbReference type="EMBL" id="CP020474">
    <property type="protein sequence ID" value="ARE84395.1"/>
    <property type="molecule type" value="Genomic_DNA"/>
</dbReference>